<gene>
    <name evidence="2" type="ORF">GMRT_12542</name>
</gene>
<dbReference type="AlphaFoldDB" id="A0A4Z1SRP7"/>
<dbReference type="PANTHER" id="PTHR46241:SF1">
    <property type="entry name" value="OUTER DYNEIN ARM-DOCKING COMPLEX SUBUNIT 2"/>
    <property type="match status" value="1"/>
</dbReference>
<evidence type="ECO:0000313" key="3">
    <source>
        <dbReference type="Proteomes" id="UP000315496"/>
    </source>
</evidence>
<dbReference type="VEuPathDB" id="GiardiaDB:GMRT_12542"/>
<dbReference type="InterPro" id="IPR011989">
    <property type="entry name" value="ARM-like"/>
</dbReference>
<organism evidence="2 3">
    <name type="scientific">Giardia muris</name>
    <dbReference type="NCBI Taxonomy" id="5742"/>
    <lineage>
        <taxon>Eukaryota</taxon>
        <taxon>Metamonada</taxon>
        <taxon>Diplomonadida</taxon>
        <taxon>Hexamitidae</taxon>
        <taxon>Giardiinae</taxon>
        <taxon>Giardia</taxon>
    </lineage>
</organism>
<comment type="caution">
    <text evidence="2">The sequence shown here is derived from an EMBL/GenBank/DDBJ whole genome shotgun (WGS) entry which is preliminary data.</text>
</comment>
<dbReference type="Gene3D" id="1.25.10.10">
    <property type="entry name" value="Leucine-rich Repeat Variant"/>
    <property type="match status" value="3"/>
</dbReference>
<dbReference type="SUPFAM" id="SSF48371">
    <property type="entry name" value="ARM repeat"/>
    <property type="match status" value="1"/>
</dbReference>
<protein>
    <submittedName>
        <fullName evidence="2">Uncharacterized protein</fullName>
    </submittedName>
</protein>
<dbReference type="OrthoDB" id="10252999at2759"/>
<evidence type="ECO:0000256" key="1">
    <source>
        <dbReference type="SAM" id="MobiDB-lite"/>
    </source>
</evidence>
<accession>A0A4Z1SRP7</accession>
<feature type="region of interest" description="Disordered" evidence="1">
    <location>
        <begin position="451"/>
        <end position="491"/>
    </location>
</feature>
<dbReference type="InterPro" id="IPR016024">
    <property type="entry name" value="ARM-type_fold"/>
</dbReference>
<evidence type="ECO:0000313" key="2">
    <source>
        <dbReference type="EMBL" id="TNJ28410.1"/>
    </source>
</evidence>
<dbReference type="EMBL" id="VDLU01000002">
    <property type="protein sequence ID" value="TNJ28410.1"/>
    <property type="molecule type" value="Genomic_DNA"/>
</dbReference>
<reference evidence="2 3" key="1">
    <citation type="submission" date="2019-05" db="EMBL/GenBank/DDBJ databases">
        <title>The compact genome of Giardia muris reveals important steps in the evolution of intestinal protozoan parasites.</title>
        <authorList>
            <person name="Xu F."/>
            <person name="Jimenez-Gonzalez A."/>
            <person name="Einarsson E."/>
            <person name="Astvaldsson A."/>
            <person name="Peirasmaki D."/>
            <person name="Eckmann L."/>
            <person name="Andersson J.O."/>
            <person name="Svard S.G."/>
            <person name="Jerlstrom-Hultqvist J."/>
        </authorList>
    </citation>
    <scope>NUCLEOTIDE SEQUENCE [LARGE SCALE GENOMIC DNA]</scope>
    <source>
        <strain evidence="2 3">Roberts-Thomson</strain>
    </source>
</reference>
<proteinExistence type="predicted"/>
<dbReference type="PANTHER" id="PTHR46241">
    <property type="entry name" value="ARMADILLO REPEAT-CONTAINING PROTEIN 4 ARMC4"/>
    <property type="match status" value="1"/>
</dbReference>
<sequence>MSRDATSESDPETHEETITFQGGVNLFEKHAHAIATGTPNAVMLSLSTLHNADFTTERARSQFYQTGGHQALISLLTLNRQADLGPASGHIVSLIQTENLRLILKLAAYDNVSRALFAGPISQTPEQYNKQVFQRRANPEGINYEDYSYVNLDSGVPIYASLVFNDSLGQQNRVLATKILIEICKITLGRRVFCHLGGPQSICKCLEASIPVLFVGNIFTNQLKPNKDCDPERLEHVSLLLMLCYHLCSSGTARKLLRQAGFVALLCTLVDHTEVELYEPSMLCMSKLVVHNNQPVLQELIATPNTISRICSLLLPAASTQLLRASALVLAKVANMPRGDVVVTESGGIQPLINMLTVDDTNTLMAACQVIVGISSKPSAYEGDPDAAEASIFSINHMIAQDLIAKKVLTHIQALLEKAGMEAVDVPPPGASRARLYRVQDDVSRDLFDVTAEPKKPGPSRPHSQQRHIPSQSTVEREETEQGKGMVAGSTDKPLSNWANLTSWLLHALANVCPSESIVPHFKKNTQLLKILLGLAGSCNPCVIRWACHCLANLAKHTEVARSLQELGALDILFSLLKRCIDNDDFETEFGSLAKAIIVSSASEALTGILEDTRVARSVGQSMGGIFDLVIHGLKTITNGTARAWLCGVVACLAKDYSNALILLEYRIVDYISFLCLEASQLLDSVDFTLREQICLAISNLCTVAPFYRSGRGDGEDDDGAGLRCGRSRRRCEKRYENPQQQHLYQLFQNEYAKYGECYGDGNVLVEFGKRGVVAAVCTFLAPVSMGEHVQKVSLQEFQCLRAAATAAFALSGVGRNALLFYREGCVERLLYLIAIGDKATQVSAANAIRSIRTQIYAMMNVLRQYRGEGIGVYMRAKHLELIDAIDDEVGEIFFDPAKTTEITPEQRRASSV</sequence>
<dbReference type="Proteomes" id="UP000315496">
    <property type="component" value="Chromosome 2"/>
</dbReference>
<keyword evidence="3" id="KW-1185">Reference proteome</keyword>
<name>A0A4Z1SRP7_GIAMU</name>